<feature type="signal peptide" evidence="2">
    <location>
        <begin position="1"/>
        <end position="22"/>
    </location>
</feature>
<dbReference type="RefSeq" id="WP_236957044.1">
    <property type="nucleotide sequence ID" value="NZ_JBHRSV010000005.1"/>
</dbReference>
<evidence type="ECO:0000313" key="3">
    <source>
        <dbReference type="EMBL" id="MFC2925652.1"/>
    </source>
</evidence>
<name>A0ABV6ZW39_9PROT</name>
<keyword evidence="4" id="KW-1185">Reference proteome</keyword>
<sequence length="131" mass="14188">MANLTLAFGSAVFLLTSGSALADQHGDHAANDNPDRSACMEMHEAMMARHEAGEDHDTIMASLSDEERARAEACHEMMRAMHGEHHGEGHDGMNHGDMDHGDMDHGDMDHGDMNHGDSDNAEPSDAHHGHD</sequence>
<organism evidence="3 4">
    <name type="scientific">Hyphobacterium vulgare</name>
    <dbReference type="NCBI Taxonomy" id="1736751"/>
    <lineage>
        <taxon>Bacteria</taxon>
        <taxon>Pseudomonadati</taxon>
        <taxon>Pseudomonadota</taxon>
        <taxon>Alphaproteobacteria</taxon>
        <taxon>Maricaulales</taxon>
        <taxon>Maricaulaceae</taxon>
        <taxon>Hyphobacterium</taxon>
    </lineage>
</organism>
<feature type="region of interest" description="Disordered" evidence="1">
    <location>
        <begin position="80"/>
        <end position="131"/>
    </location>
</feature>
<proteinExistence type="predicted"/>
<dbReference type="Proteomes" id="UP001595379">
    <property type="component" value="Unassembled WGS sequence"/>
</dbReference>
<evidence type="ECO:0000256" key="2">
    <source>
        <dbReference type="SAM" id="SignalP"/>
    </source>
</evidence>
<evidence type="ECO:0000256" key="1">
    <source>
        <dbReference type="SAM" id="MobiDB-lite"/>
    </source>
</evidence>
<reference evidence="4" key="1">
    <citation type="journal article" date="2019" name="Int. J. Syst. Evol. Microbiol.">
        <title>The Global Catalogue of Microorganisms (GCM) 10K type strain sequencing project: providing services to taxonomists for standard genome sequencing and annotation.</title>
        <authorList>
            <consortium name="The Broad Institute Genomics Platform"/>
            <consortium name="The Broad Institute Genome Sequencing Center for Infectious Disease"/>
            <person name="Wu L."/>
            <person name="Ma J."/>
        </authorList>
    </citation>
    <scope>NUCLEOTIDE SEQUENCE [LARGE SCALE GENOMIC DNA]</scope>
    <source>
        <strain evidence="4">KCTC 52487</strain>
    </source>
</reference>
<dbReference type="EMBL" id="JBHRSV010000005">
    <property type="protein sequence ID" value="MFC2925652.1"/>
    <property type="molecule type" value="Genomic_DNA"/>
</dbReference>
<feature type="chain" id="PRO_5046201672" evidence="2">
    <location>
        <begin position="23"/>
        <end position="131"/>
    </location>
</feature>
<gene>
    <name evidence="3" type="ORF">ACFOOR_06005</name>
</gene>
<accession>A0ABV6ZW39</accession>
<keyword evidence="2" id="KW-0732">Signal</keyword>
<protein>
    <submittedName>
        <fullName evidence="3">Uncharacterized protein</fullName>
    </submittedName>
</protein>
<evidence type="ECO:0000313" key="4">
    <source>
        <dbReference type="Proteomes" id="UP001595379"/>
    </source>
</evidence>
<comment type="caution">
    <text evidence="3">The sequence shown here is derived from an EMBL/GenBank/DDBJ whole genome shotgun (WGS) entry which is preliminary data.</text>
</comment>